<dbReference type="AlphaFoldDB" id="A0A5C3NNE7"/>
<sequence length="187" mass="21712">MPLSNEHGTPQWVTTSREGVERYFRDLERVMAKYQVTDDAERKEAALIYVPIDVAKRWESLPSFADVSMSFVDFRAQILSFYLGSDKDHKFTLREFDDVVSSRVRSGIGSLAEYMAFYGEFYPIARYLMSKSPPELTHRQVVDTLLRLIHNDRRPAVEARLSLKVPDKHREDSYTVDQVHEAIVHVI</sequence>
<evidence type="ECO:0000313" key="1">
    <source>
        <dbReference type="EMBL" id="TFK78189.1"/>
    </source>
</evidence>
<dbReference type="InParanoid" id="A0A5C3NNE7"/>
<dbReference type="STRING" id="1314778.A0A5C3NNE7"/>
<dbReference type="EMBL" id="ML212725">
    <property type="protein sequence ID" value="TFK78189.1"/>
    <property type="molecule type" value="Genomic_DNA"/>
</dbReference>
<keyword evidence="2" id="KW-1185">Reference proteome</keyword>
<reference evidence="1 2" key="1">
    <citation type="journal article" date="2019" name="Nat. Ecol. Evol.">
        <title>Megaphylogeny resolves global patterns of mushroom evolution.</title>
        <authorList>
            <person name="Varga T."/>
            <person name="Krizsan K."/>
            <person name="Foldi C."/>
            <person name="Dima B."/>
            <person name="Sanchez-Garcia M."/>
            <person name="Sanchez-Ramirez S."/>
            <person name="Szollosi G.J."/>
            <person name="Szarkandi J.G."/>
            <person name="Papp V."/>
            <person name="Albert L."/>
            <person name="Andreopoulos W."/>
            <person name="Angelini C."/>
            <person name="Antonin V."/>
            <person name="Barry K.W."/>
            <person name="Bougher N.L."/>
            <person name="Buchanan P."/>
            <person name="Buyck B."/>
            <person name="Bense V."/>
            <person name="Catcheside P."/>
            <person name="Chovatia M."/>
            <person name="Cooper J."/>
            <person name="Damon W."/>
            <person name="Desjardin D."/>
            <person name="Finy P."/>
            <person name="Geml J."/>
            <person name="Haridas S."/>
            <person name="Hughes K."/>
            <person name="Justo A."/>
            <person name="Karasinski D."/>
            <person name="Kautmanova I."/>
            <person name="Kiss B."/>
            <person name="Kocsube S."/>
            <person name="Kotiranta H."/>
            <person name="LaButti K.M."/>
            <person name="Lechner B.E."/>
            <person name="Liimatainen K."/>
            <person name="Lipzen A."/>
            <person name="Lukacs Z."/>
            <person name="Mihaltcheva S."/>
            <person name="Morgado L.N."/>
            <person name="Niskanen T."/>
            <person name="Noordeloos M.E."/>
            <person name="Ohm R.A."/>
            <person name="Ortiz-Santana B."/>
            <person name="Ovrebo C."/>
            <person name="Racz N."/>
            <person name="Riley R."/>
            <person name="Savchenko A."/>
            <person name="Shiryaev A."/>
            <person name="Soop K."/>
            <person name="Spirin V."/>
            <person name="Szebenyi C."/>
            <person name="Tomsovsky M."/>
            <person name="Tulloss R.E."/>
            <person name="Uehling J."/>
            <person name="Grigoriev I.V."/>
            <person name="Vagvolgyi C."/>
            <person name="Papp T."/>
            <person name="Martin F.M."/>
            <person name="Miettinen O."/>
            <person name="Hibbett D.S."/>
            <person name="Nagy L.G."/>
        </authorList>
    </citation>
    <scope>NUCLEOTIDE SEQUENCE [LARGE SCALE GENOMIC DNA]</scope>
    <source>
        <strain evidence="1 2">HHB13444</strain>
    </source>
</reference>
<evidence type="ECO:0000313" key="2">
    <source>
        <dbReference type="Proteomes" id="UP000308197"/>
    </source>
</evidence>
<name>A0A5C3NNE7_9APHY</name>
<organism evidence="1 2">
    <name type="scientific">Polyporus arcularius HHB13444</name>
    <dbReference type="NCBI Taxonomy" id="1314778"/>
    <lineage>
        <taxon>Eukaryota</taxon>
        <taxon>Fungi</taxon>
        <taxon>Dikarya</taxon>
        <taxon>Basidiomycota</taxon>
        <taxon>Agaricomycotina</taxon>
        <taxon>Agaricomycetes</taxon>
        <taxon>Polyporales</taxon>
        <taxon>Polyporaceae</taxon>
        <taxon>Polyporus</taxon>
    </lineage>
</organism>
<protein>
    <recommendedName>
        <fullName evidence="3">Retrotransposon gag domain-containing protein</fullName>
    </recommendedName>
</protein>
<dbReference type="Proteomes" id="UP000308197">
    <property type="component" value="Unassembled WGS sequence"/>
</dbReference>
<proteinExistence type="predicted"/>
<accession>A0A5C3NNE7</accession>
<evidence type="ECO:0008006" key="3">
    <source>
        <dbReference type="Google" id="ProtNLM"/>
    </source>
</evidence>
<feature type="non-terminal residue" evidence="1">
    <location>
        <position position="187"/>
    </location>
</feature>
<gene>
    <name evidence="1" type="ORF">K466DRAFT_466551</name>
</gene>